<dbReference type="Gene3D" id="3.40.50.720">
    <property type="entry name" value="NAD(P)-binding Rossmann-like Domain"/>
    <property type="match status" value="1"/>
</dbReference>
<dbReference type="SUPFAM" id="SSF51735">
    <property type="entry name" value="NAD(P)-binding Rossmann-fold domains"/>
    <property type="match status" value="1"/>
</dbReference>
<protein>
    <submittedName>
        <fullName evidence="3">NmrA family NAD(P)-binding protein</fullName>
    </submittedName>
</protein>
<dbReference type="Proteomes" id="UP001596395">
    <property type="component" value="Unassembled WGS sequence"/>
</dbReference>
<comment type="caution">
    <text evidence="3">The sequence shown here is derived from an EMBL/GenBank/DDBJ whole genome shotgun (WGS) entry which is preliminary data.</text>
</comment>
<proteinExistence type="predicted"/>
<evidence type="ECO:0000259" key="2">
    <source>
        <dbReference type="Pfam" id="PF05368"/>
    </source>
</evidence>
<sequence>MTASTSNDSTGEGAGPVLVTAATGTVGRAVVRELAAVGVPVRAASRDPERARERFETEWLADESDGDHVEYVAFDFQRPETYHPALDDASATFLVRPPEVGRVARDVFPFVDAAERMGVEHAVVLSVLGAEKNPLLPHRRIEKHVAASGLAWTFLRASFFLQNLLEVHRADVVERDRIFLPAGDGETSFVDARDVGAVAAEAFQDASLRYRALDVTGAEALTYHEVAAVMTDVLDREITYANPGVLEYARTEYRHGTALPFVLVQLAVYGTARLGLAGRVTDDVERVLGREPRSVREFVEDHADAFAPASDANASDAGASDAAAASPGRD</sequence>
<gene>
    <name evidence="3" type="ORF">ACFQGB_05755</name>
</gene>
<reference evidence="3 4" key="1">
    <citation type="journal article" date="2019" name="Int. J. Syst. Evol. Microbiol.">
        <title>The Global Catalogue of Microorganisms (GCM) 10K type strain sequencing project: providing services to taxonomists for standard genome sequencing and annotation.</title>
        <authorList>
            <consortium name="The Broad Institute Genomics Platform"/>
            <consortium name="The Broad Institute Genome Sequencing Center for Infectious Disease"/>
            <person name="Wu L."/>
            <person name="Ma J."/>
        </authorList>
    </citation>
    <scope>NUCLEOTIDE SEQUENCE [LARGE SCALE GENOMIC DNA]</scope>
    <source>
        <strain evidence="3 4">GX26</strain>
    </source>
</reference>
<keyword evidence="4" id="KW-1185">Reference proteome</keyword>
<feature type="domain" description="NmrA-like" evidence="2">
    <location>
        <begin position="17"/>
        <end position="241"/>
    </location>
</feature>
<dbReference type="PANTHER" id="PTHR43162">
    <property type="match status" value="1"/>
</dbReference>
<evidence type="ECO:0000313" key="4">
    <source>
        <dbReference type="Proteomes" id="UP001596395"/>
    </source>
</evidence>
<evidence type="ECO:0000313" key="3">
    <source>
        <dbReference type="EMBL" id="MFC6952360.1"/>
    </source>
</evidence>
<evidence type="ECO:0000256" key="1">
    <source>
        <dbReference type="SAM" id="MobiDB-lite"/>
    </source>
</evidence>
<dbReference type="RefSeq" id="WP_336349342.1">
    <property type="nucleotide sequence ID" value="NZ_JAZAQL010000001.1"/>
</dbReference>
<name>A0ABD5V9U8_9EURY</name>
<dbReference type="PANTHER" id="PTHR43162:SF1">
    <property type="entry name" value="PRESTALK A DIFFERENTIATION PROTEIN A"/>
    <property type="match status" value="1"/>
</dbReference>
<accession>A0ABD5V9U8</accession>
<dbReference type="Gene3D" id="3.90.25.10">
    <property type="entry name" value="UDP-galactose 4-epimerase, domain 1"/>
    <property type="match status" value="1"/>
</dbReference>
<dbReference type="EMBL" id="JBHSXN010000001">
    <property type="protein sequence ID" value="MFC6952360.1"/>
    <property type="molecule type" value="Genomic_DNA"/>
</dbReference>
<organism evidence="3 4">
    <name type="scientific">Halorubellus litoreus</name>
    <dbReference type="NCBI Taxonomy" id="755308"/>
    <lineage>
        <taxon>Archaea</taxon>
        <taxon>Methanobacteriati</taxon>
        <taxon>Methanobacteriota</taxon>
        <taxon>Stenosarchaea group</taxon>
        <taxon>Halobacteria</taxon>
        <taxon>Halobacteriales</taxon>
        <taxon>Halorubellaceae</taxon>
        <taxon>Halorubellus</taxon>
    </lineage>
</organism>
<dbReference type="Pfam" id="PF05368">
    <property type="entry name" value="NmrA"/>
    <property type="match status" value="1"/>
</dbReference>
<dbReference type="InterPro" id="IPR051604">
    <property type="entry name" value="Ergot_Alk_Oxidoreductase"/>
</dbReference>
<dbReference type="InterPro" id="IPR036291">
    <property type="entry name" value="NAD(P)-bd_dom_sf"/>
</dbReference>
<dbReference type="AlphaFoldDB" id="A0ABD5V9U8"/>
<dbReference type="InterPro" id="IPR008030">
    <property type="entry name" value="NmrA-like"/>
</dbReference>
<feature type="region of interest" description="Disordered" evidence="1">
    <location>
        <begin position="307"/>
        <end position="330"/>
    </location>
</feature>